<accession>A0AAX4G2M8</accession>
<reference evidence="1 2" key="1">
    <citation type="submission" date="2023-08" db="EMBL/GenBank/DDBJ databases">
        <authorList>
            <person name="Du S."/>
            <person name="Wu Z."/>
            <person name="Wu Y."/>
            <person name="Yang M."/>
            <person name="Shao J."/>
            <person name="Liu H."/>
            <person name="Zhao Y."/>
            <person name="Zhang Z."/>
        </authorList>
    </citation>
    <scope>NUCLEOTIDE SEQUENCE [LARGE SCALE GENOMIC DNA]</scope>
</reference>
<dbReference type="EMBL" id="OR420741">
    <property type="protein sequence ID" value="WOZ55682.1"/>
    <property type="molecule type" value="Genomic_DNA"/>
</dbReference>
<sequence>MSNSGIIYRGPSLIDGQPIVVVATYSNRNRKTGTMVQTYILVDGMKPTDASKCGADFSICGNCPHRGIATDDPNKKQAVKRSCYVVLGQGPTIIHKSVERGVYPTVEGHQAIAAIGRGRMVRLGTYGDPAAVPSYIWESLISEAVGHTAYSHQSDCATADTRPDMYMTSADNAAQAIAAWSRGERTFRVVSSRDDLVKGKEILCPASKEAGQRVSCVDCKLCVGSSIAAKSIAIVAHGAGASHFAA</sequence>
<gene>
    <name evidence="1" type="ORF">CRP118_gp51</name>
</gene>
<keyword evidence="2" id="KW-1185">Reference proteome</keyword>
<evidence type="ECO:0000313" key="1">
    <source>
        <dbReference type="EMBL" id="WOZ55682.1"/>
    </source>
</evidence>
<organism evidence="1 2">
    <name type="scientific">Roseobacter phage CRP-118</name>
    <dbReference type="NCBI Taxonomy" id="3072843"/>
    <lineage>
        <taxon>Viruses</taxon>
        <taxon>Duplodnaviria</taxon>
        <taxon>Heunggongvirae</taxon>
        <taxon>Uroviricota</taxon>
        <taxon>Caudoviricetes</taxon>
        <taxon>Autographivirales</taxon>
        <taxon>Autographivirales incertae sedis</taxon>
        <taxon>Shangxiadianvirus</taxon>
        <taxon>Shangxiadianvirus CRP118</taxon>
    </lineage>
</organism>
<name>A0AAX4G2M8_9CAUD</name>
<evidence type="ECO:0000313" key="2">
    <source>
        <dbReference type="Proteomes" id="UP001301582"/>
    </source>
</evidence>
<protein>
    <submittedName>
        <fullName evidence="1">Uncharacterized protein</fullName>
    </submittedName>
</protein>
<dbReference type="Proteomes" id="UP001301582">
    <property type="component" value="Segment"/>
</dbReference>
<proteinExistence type="predicted"/>